<dbReference type="OrthoDB" id="5296079at2"/>
<dbReference type="InterPro" id="IPR052922">
    <property type="entry name" value="Cytidylate_Kinase-2"/>
</dbReference>
<dbReference type="EMBL" id="QGKM01000043">
    <property type="protein sequence ID" value="PWQ95570.1"/>
    <property type="molecule type" value="Genomic_DNA"/>
</dbReference>
<keyword evidence="1" id="KW-0808">Transferase</keyword>
<name>A0A317CH05_9GAMM</name>
<proteinExistence type="predicted"/>
<dbReference type="InterPro" id="IPR027417">
    <property type="entry name" value="P-loop_NTPase"/>
</dbReference>
<keyword evidence="2" id="KW-1185">Reference proteome</keyword>
<organism evidence="1 2">
    <name type="scientific">Leucothrix pacifica</name>
    <dbReference type="NCBI Taxonomy" id="1247513"/>
    <lineage>
        <taxon>Bacteria</taxon>
        <taxon>Pseudomonadati</taxon>
        <taxon>Pseudomonadota</taxon>
        <taxon>Gammaproteobacteria</taxon>
        <taxon>Thiotrichales</taxon>
        <taxon>Thiotrichaceae</taxon>
        <taxon>Leucothrix</taxon>
    </lineage>
</organism>
<dbReference type="PANTHER" id="PTHR37816">
    <property type="entry name" value="YALI0E33011P"/>
    <property type="match status" value="1"/>
</dbReference>
<gene>
    <name evidence="1" type="ORF">DKW60_14215</name>
</gene>
<keyword evidence="1" id="KW-0418">Kinase</keyword>
<dbReference type="RefSeq" id="WP_109838326.1">
    <property type="nucleotide sequence ID" value="NZ_QGKM01000043.1"/>
</dbReference>
<dbReference type="AlphaFoldDB" id="A0A317CH05"/>
<sequence length="183" mass="21736">MKKFNVIGTTGSGKSTFSRRLAQQIKCPHIQMDQLFWKENWQESHDDEFFPKVKQAVSGSAWVLDGNYSRTNDIKWNNVDAIIWLDYSYPRTFAQLFKRTVKRISSKRELWKDTGNVETFQKSFMSKQSILLWFLKSYSTNKQRYARLMASTDLRGVQFIRLRSPQEANHFIENVHKGRQWRA</sequence>
<protein>
    <submittedName>
        <fullName evidence="1">Adenylate kinase</fullName>
    </submittedName>
</protein>
<dbReference type="SUPFAM" id="SSF52540">
    <property type="entry name" value="P-loop containing nucleoside triphosphate hydrolases"/>
    <property type="match status" value="1"/>
</dbReference>
<dbReference type="Gene3D" id="3.40.50.300">
    <property type="entry name" value="P-loop containing nucleotide triphosphate hydrolases"/>
    <property type="match status" value="1"/>
</dbReference>
<evidence type="ECO:0000313" key="1">
    <source>
        <dbReference type="EMBL" id="PWQ95570.1"/>
    </source>
</evidence>
<accession>A0A317CH05</accession>
<dbReference type="GO" id="GO:0016301">
    <property type="term" value="F:kinase activity"/>
    <property type="evidence" value="ECO:0007669"/>
    <property type="project" value="UniProtKB-KW"/>
</dbReference>
<comment type="caution">
    <text evidence="1">The sequence shown here is derived from an EMBL/GenBank/DDBJ whole genome shotgun (WGS) entry which is preliminary data.</text>
</comment>
<evidence type="ECO:0000313" key="2">
    <source>
        <dbReference type="Proteomes" id="UP000245539"/>
    </source>
</evidence>
<dbReference type="PANTHER" id="PTHR37816:SF1">
    <property type="entry name" value="TOXIN"/>
    <property type="match status" value="1"/>
</dbReference>
<dbReference type="Proteomes" id="UP000245539">
    <property type="component" value="Unassembled WGS sequence"/>
</dbReference>
<reference evidence="1 2" key="1">
    <citation type="submission" date="2018-05" db="EMBL/GenBank/DDBJ databases">
        <title>Leucothrix arctica sp. nov., isolated from Arctic seawater.</title>
        <authorList>
            <person name="Choi A."/>
            <person name="Baek K."/>
        </authorList>
    </citation>
    <scope>NUCLEOTIDE SEQUENCE [LARGE SCALE GENOMIC DNA]</scope>
    <source>
        <strain evidence="1 2">JCM 18388</strain>
    </source>
</reference>